<dbReference type="SUPFAM" id="SSF103088">
    <property type="entry name" value="OmpA-like"/>
    <property type="match status" value="1"/>
</dbReference>
<dbReference type="PANTHER" id="PTHR30329">
    <property type="entry name" value="STATOR ELEMENT OF FLAGELLAR MOTOR COMPLEX"/>
    <property type="match status" value="1"/>
</dbReference>
<evidence type="ECO:0000256" key="3">
    <source>
        <dbReference type="ARBA" id="ARBA00023237"/>
    </source>
</evidence>
<dbReference type="InterPro" id="IPR036737">
    <property type="entry name" value="OmpA-like_sf"/>
</dbReference>
<evidence type="ECO:0000256" key="1">
    <source>
        <dbReference type="ARBA" id="ARBA00004442"/>
    </source>
</evidence>
<proteinExistence type="predicted"/>
<organism evidence="7 8">
    <name type="scientific">Sulfurimonas diazotrophicus</name>
    <dbReference type="NCBI Taxonomy" id="3131939"/>
    <lineage>
        <taxon>Bacteria</taxon>
        <taxon>Pseudomonadati</taxon>
        <taxon>Campylobacterota</taxon>
        <taxon>Epsilonproteobacteria</taxon>
        <taxon>Campylobacterales</taxon>
        <taxon>Sulfurimonadaceae</taxon>
        <taxon>Sulfurimonas</taxon>
    </lineage>
</organism>
<dbReference type="Pfam" id="PF00691">
    <property type="entry name" value="OmpA"/>
    <property type="match status" value="1"/>
</dbReference>
<dbReference type="InterPro" id="IPR006664">
    <property type="entry name" value="OMP_bac"/>
</dbReference>
<feature type="compositionally biased region" description="Low complexity" evidence="5">
    <location>
        <begin position="58"/>
        <end position="68"/>
    </location>
</feature>
<sequence>MVEVLLVSVVLIVTALVMDHPGTEIVLLDNKSSSNAIIVTTEGGSLTIDTPYEGTRLESSSEAPSAPETVSDAELTAEDAETFAVAPPPPLTLTLYFENNSAGLTSKSRRDLAQILPLLRELSPLRITITGYTDTTGSESYNLALSEKRASALKTMLEQRDVTMRRCQTDGLGEYLLQVQTPDDTTEPQNRRVVMTIR</sequence>
<dbReference type="EMBL" id="CP147920">
    <property type="protein sequence ID" value="XAU15730.1"/>
    <property type="molecule type" value="Genomic_DNA"/>
</dbReference>
<evidence type="ECO:0000313" key="7">
    <source>
        <dbReference type="EMBL" id="XAU15730.1"/>
    </source>
</evidence>
<evidence type="ECO:0000256" key="2">
    <source>
        <dbReference type="ARBA" id="ARBA00023136"/>
    </source>
</evidence>
<accession>A0ABZ3HDB2</accession>
<protein>
    <submittedName>
        <fullName evidence="7">OmpA family protein</fullName>
    </submittedName>
</protein>
<dbReference type="InterPro" id="IPR006665">
    <property type="entry name" value="OmpA-like"/>
</dbReference>
<dbReference type="PROSITE" id="PS51123">
    <property type="entry name" value="OMPA_2"/>
    <property type="match status" value="1"/>
</dbReference>
<evidence type="ECO:0000256" key="4">
    <source>
        <dbReference type="PROSITE-ProRule" id="PRU00473"/>
    </source>
</evidence>
<keyword evidence="8" id="KW-1185">Reference proteome</keyword>
<gene>
    <name evidence="7" type="ORF">WCY31_03280</name>
</gene>
<keyword evidence="3" id="KW-0998">Cell outer membrane</keyword>
<evidence type="ECO:0000313" key="8">
    <source>
        <dbReference type="Proteomes" id="UP001447842"/>
    </source>
</evidence>
<dbReference type="PRINTS" id="PR01021">
    <property type="entry name" value="OMPADOMAIN"/>
</dbReference>
<dbReference type="Proteomes" id="UP001447842">
    <property type="component" value="Chromosome"/>
</dbReference>
<evidence type="ECO:0000259" key="6">
    <source>
        <dbReference type="PROSITE" id="PS51123"/>
    </source>
</evidence>
<dbReference type="Gene3D" id="3.30.1330.60">
    <property type="entry name" value="OmpA-like domain"/>
    <property type="match status" value="1"/>
</dbReference>
<dbReference type="CDD" id="cd07185">
    <property type="entry name" value="OmpA_C-like"/>
    <property type="match status" value="1"/>
</dbReference>
<feature type="domain" description="OmpA-like" evidence="6">
    <location>
        <begin position="84"/>
        <end position="198"/>
    </location>
</feature>
<evidence type="ECO:0000256" key="5">
    <source>
        <dbReference type="SAM" id="MobiDB-lite"/>
    </source>
</evidence>
<keyword evidence="2 4" id="KW-0472">Membrane</keyword>
<name>A0ABZ3HDB2_9BACT</name>
<dbReference type="InterPro" id="IPR050330">
    <property type="entry name" value="Bact_OuterMem_StrucFunc"/>
</dbReference>
<dbReference type="PANTHER" id="PTHR30329:SF21">
    <property type="entry name" value="LIPOPROTEIN YIAD-RELATED"/>
    <property type="match status" value="1"/>
</dbReference>
<comment type="subcellular location">
    <subcellularLocation>
        <location evidence="1">Cell outer membrane</location>
    </subcellularLocation>
</comment>
<feature type="region of interest" description="Disordered" evidence="5">
    <location>
        <begin position="49"/>
        <end position="74"/>
    </location>
</feature>
<reference evidence="7 8" key="1">
    <citation type="submission" date="2024-03" db="EMBL/GenBank/DDBJ databases">
        <title>Sulfurimonas sp. HSL3-1.</title>
        <authorList>
            <person name="Wang S."/>
        </authorList>
    </citation>
    <scope>NUCLEOTIDE SEQUENCE [LARGE SCALE GENOMIC DNA]</scope>
    <source>
        <strain evidence="7 8">HSL3-1</strain>
    </source>
</reference>
<dbReference type="RefSeq" id="WP_345970843.1">
    <property type="nucleotide sequence ID" value="NZ_CP147920.1"/>
</dbReference>